<dbReference type="Proteomes" id="UP000645828">
    <property type="component" value="Unassembled WGS sequence"/>
</dbReference>
<comment type="function">
    <text evidence="30">Key enzyme in isoprenoid biosynthesis which catalyzes the formation of farnesyl diphosphate (FPP), a precursor for several classes of essential metabolites including sterols, dolichols, carotenoids, and ubiquinones. FPP also serves as substrate for protein farnesylation and geranylgeranylation. Catalyzes the sequential condensation of isopentenyl pyrophosphate with the allylic pyrophosphates, dimethylallyl pyrophosphate, and then with the resultant geranylpyrophosphate to the ultimate product farnesyl pyrophosphate.</text>
</comment>
<evidence type="ECO:0000256" key="19">
    <source>
        <dbReference type="ARBA" id="ARBA00023166"/>
    </source>
</evidence>
<dbReference type="GO" id="GO:0006695">
    <property type="term" value="P:cholesterol biosynthetic process"/>
    <property type="evidence" value="ECO:0007669"/>
    <property type="project" value="UniProtKB-KW"/>
</dbReference>
<evidence type="ECO:0000256" key="15">
    <source>
        <dbReference type="ARBA" id="ARBA00022955"/>
    </source>
</evidence>
<dbReference type="GO" id="GO:0046872">
    <property type="term" value="F:metal ion binding"/>
    <property type="evidence" value="ECO:0007669"/>
    <property type="project" value="UniProtKB-KW"/>
</dbReference>
<dbReference type="EMBL" id="CAJHUB010000755">
    <property type="protein sequence ID" value="CAD7683256.1"/>
    <property type="molecule type" value="Genomic_DNA"/>
</dbReference>
<keyword evidence="9" id="KW-0444">Lipid biosynthesis</keyword>
<keyword evidence="10" id="KW-0153">Cholesterol metabolism</keyword>
<keyword evidence="19" id="KW-1207">Sterol metabolism</keyword>
<keyword evidence="17" id="KW-0756">Sterol biosynthesis</keyword>
<evidence type="ECO:0000256" key="10">
    <source>
        <dbReference type="ARBA" id="ARBA00022548"/>
    </source>
</evidence>
<dbReference type="InterPro" id="IPR039702">
    <property type="entry name" value="FPS1-like"/>
</dbReference>
<evidence type="ECO:0000256" key="11">
    <source>
        <dbReference type="ARBA" id="ARBA00022679"/>
    </source>
</evidence>
<evidence type="ECO:0000256" key="7">
    <source>
        <dbReference type="ARBA" id="ARBA00012833"/>
    </source>
</evidence>
<keyword evidence="18" id="KW-0443">Lipid metabolism</keyword>
<keyword evidence="21" id="KW-0414">Isoprene biosynthesis</keyword>
<evidence type="ECO:0000256" key="5">
    <source>
        <dbReference type="ARBA" id="ARBA00006706"/>
    </source>
</evidence>
<comment type="pathway">
    <text evidence="3">Isoprenoid biosynthesis; geranyl diphosphate biosynthesis; geranyl diphosphate from dimethylallyl diphosphate and isopentenyl diphosphate: step 1/1.</text>
</comment>
<evidence type="ECO:0000256" key="17">
    <source>
        <dbReference type="ARBA" id="ARBA00023011"/>
    </source>
</evidence>
<comment type="subcellular location">
    <subcellularLocation>
        <location evidence="2">Cytoplasm</location>
    </subcellularLocation>
</comment>
<evidence type="ECO:0000256" key="3">
    <source>
        <dbReference type="ARBA" id="ARBA00004932"/>
    </source>
</evidence>
<comment type="pathway">
    <text evidence="4">Isoprenoid biosynthesis; farnesyl diphosphate biosynthesis; farnesyl diphosphate from geranyl diphosphate and isopentenyl diphosphate: step 1/1.</text>
</comment>
<dbReference type="FunFam" id="1.10.600.10:FF:000052">
    <property type="entry name" value="Farnesyl pyrophosphate synthase"/>
    <property type="match status" value="1"/>
</dbReference>
<evidence type="ECO:0000256" key="6">
    <source>
        <dbReference type="ARBA" id="ARBA00012439"/>
    </source>
</evidence>
<name>A0A811Z3G4_NYCPR</name>
<dbReference type="PROSITE" id="PS00723">
    <property type="entry name" value="POLYPRENYL_SYNTHASE_1"/>
    <property type="match status" value="1"/>
</dbReference>
<evidence type="ECO:0000256" key="31">
    <source>
        <dbReference type="RuleBase" id="RU004466"/>
    </source>
</evidence>
<keyword evidence="14" id="KW-0460">Magnesium</keyword>
<keyword evidence="12" id="KW-0479">Metal-binding</keyword>
<reference evidence="32" key="1">
    <citation type="submission" date="2020-12" db="EMBL/GenBank/DDBJ databases">
        <authorList>
            <consortium name="Molecular Ecology Group"/>
        </authorList>
    </citation>
    <scope>NUCLEOTIDE SEQUENCE</scope>
    <source>
        <strain evidence="32">TBG_1078</strain>
    </source>
</reference>
<evidence type="ECO:0000256" key="28">
    <source>
        <dbReference type="ARBA" id="ARBA00049291"/>
    </source>
</evidence>
<evidence type="ECO:0000256" key="18">
    <source>
        <dbReference type="ARBA" id="ARBA00023098"/>
    </source>
</evidence>
<evidence type="ECO:0000256" key="14">
    <source>
        <dbReference type="ARBA" id="ARBA00022842"/>
    </source>
</evidence>
<comment type="catalytic activity">
    <reaction evidence="29">
        <text>isopentenyl diphosphate + (2E)-geranyl diphosphate = (2E,6E)-farnesyl diphosphate + diphosphate</text>
        <dbReference type="Rhea" id="RHEA:19361"/>
        <dbReference type="ChEBI" id="CHEBI:33019"/>
        <dbReference type="ChEBI" id="CHEBI:58057"/>
        <dbReference type="ChEBI" id="CHEBI:128769"/>
        <dbReference type="ChEBI" id="CHEBI:175763"/>
        <dbReference type="EC" id="2.5.1.10"/>
    </reaction>
</comment>
<evidence type="ECO:0000256" key="25">
    <source>
        <dbReference type="ARBA" id="ARBA00032448"/>
    </source>
</evidence>
<dbReference type="GO" id="GO:0004337">
    <property type="term" value="F:(2E,6E)-farnesyl diphosphate synthase activity"/>
    <property type="evidence" value="ECO:0007669"/>
    <property type="project" value="UniProtKB-EC"/>
</dbReference>
<evidence type="ECO:0000256" key="9">
    <source>
        <dbReference type="ARBA" id="ARBA00022516"/>
    </source>
</evidence>
<keyword evidence="13" id="KW-0152">Cholesterol biosynthesis</keyword>
<keyword evidence="11 31" id="KW-0808">Transferase</keyword>
<dbReference type="GO" id="GO:0004161">
    <property type="term" value="F:dimethylallyltranstransferase activity"/>
    <property type="evidence" value="ECO:0007669"/>
    <property type="project" value="UniProtKB-EC"/>
</dbReference>
<evidence type="ECO:0000256" key="24">
    <source>
        <dbReference type="ARBA" id="ARBA00032424"/>
    </source>
</evidence>
<dbReference type="SUPFAM" id="SSF48576">
    <property type="entry name" value="Terpenoid synthases"/>
    <property type="match status" value="1"/>
</dbReference>
<keyword evidence="22" id="KW-0379">Hydroxylation</keyword>
<dbReference type="AlphaFoldDB" id="A0A811Z3G4"/>
<keyword evidence="33" id="KW-1185">Reference proteome</keyword>
<keyword evidence="8" id="KW-0963">Cytoplasm</keyword>
<evidence type="ECO:0000256" key="21">
    <source>
        <dbReference type="ARBA" id="ARBA00023229"/>
    </source>
</evidence>
<comment type="cofactor">
    <cofactor evidence="1">
        <name>Mg(2+)</name>
        <dbReference type="ChEBI" id="CHEBI:18420"/>
    </cofactor>
</comment>
<evidence type="ECO:0000256" key="23">
    <source>
        <dbReference type="ARBA" id="ARBA00032380"/>
    </source>
</evidence>
<dbReference type="GO" id="GO:0005777">
    <property type="term" value="C:peroxisome"/>
    <property type="evidence" value="ECO:0007669"/>
    <property type="project" value="UniProtKB-ARBA"/>
</dbReference>
<dbReference type="PANTHER" id="PTHR11525:SF0">
    <property type="entry name" value="FARNESYL PYROPHOSPHATE SYNTHASE"/>
    <property type="match status" value="1"/>
</dbReference>
<dbReference type="GO" id="GO:0005759">
    <property type="term" value="C:mitochondrial matrix"/>
    <property type="evidence" value="ECO:0007669"/>
    <property type="project" value="UniProtKB-ARBA"/>
</dbReference>
<evidence type="ECO:0000313" key="33">
    <source>
        <dbReference type="Proteomes" id="UP000645828"/>
    </source>
</evidence>
<evidence type="ECO:0000256" key="22">
    <source>
        <dbReference type="ARBA" id="ARBA00023278"/>
    </source>
</evidence>
<comment type="catalytic activity">
    <reaction evidence="28">
        <text>isopentenyl diphosphate + dimethylallyl diphosphate = (2E)-geranyl diphosphate + diphosphate</text>
        <dbReference type="Rhea" id="RHEA:22408"/>
        <dbReference type="ChEBI" id="CHEBI:33019"/>
        <dbReference type="ChEBI" id="CHEBI:57623"/>
        <dbReference type="ChEBI" id="CHEBI:58057"/>
        <dbReference type="ChEBI" id="CHEBI:128769"/>
        <dbReference type="EC" id="2.5.1.1"/>
    </reaction>
</comment>
<dbReference type="InterPro" id="IPR033749">
    <property type="entry name" value="Polyprenyl_synt_CS"/>
</dbReference>
<evidence type="ECO:0000256" key="2">
    <source>
        <dbReference type="ARBA" id="ARBA00004496"/>
    </source>
</evidence>
<proteinExistence type="inferred from homology"/>
<organism evidence="32 33">
    <name type="scientific">Nyctereutes procyonoides</name>
    <name type="common">Raccoon dog</name>
    <name type="synonym">Canis procyonoides</name>
    <dbReference type="NCBI Taxonomy" id="34880"/>
    <lineage>
        <taxon>Eukaryota</taxon>
        <taxon>Metazoa</taxon>
        <taxon>Chordata</taxon>
        <taxon>Craniata</taxon>
        <taxon>Vertebrata</taxon>
        <taxon>Euteleostomi</taxon>
        <taxon>Mammalia</taxon>
        <taxon>Eutheria</taxon>
        <taxon>Laurasiatheria</taxon>
        <taxon>Carnivora</taxon>
        <taxon>Caniformia</taxon>
        <taxon>Canidae</taxon>
        <taxon>Nyctereutes</taxon>
    </lineage>
</organism>
<gene>
    <name evidence="32" type="ORF">NYPRO_LOCUS16048</name>
</gene>
<keyword evidence="16" id="KW-0007">Acetylation</keyword>
<evidence type="ECO:0000256" key="20">
    <source>
        <dbReference type="ARBA" id="ARBA00023221"/>
    </source>
</evidence>
<evidence type="ECO:0000256" key="1">
    <source>
        <dbReference type="ARBA" id="ARBA00001946"/>
    </source>
</evidence>
<dbReference type="EC" id="2.5.1.1" evidence="7"/>
<comment type="caution">
    <text evidence="32">The sequence shown here is derived from an EMBL/GenBank/DDBJ whole genome shotgun (WGS) entry which is preliminary data.</text>
</comment>
<comment type="similarity">
    <text evidence="5 31">Belongs to the FPP/GGPP synthase family.</text>
</comment>
<keyword evidence="20" id="KW-0753">Steroid metabolism</keyword>
<evidence type="ECO:0000256" key="27">
    <source>
        <dbReference type="ARBA" id="ARBA00034546"/>
    </source>
</evidence>
<sequence>MNGDQKLDAYAQARQDFIQMAWETGDAIARLKEVLEYKAIGGRYQRGLTVLIQDAASLRRALSIGWCVELLQAFFLVSDDIMDLSLTRRGKICWYQKPGIGLDAINDALLPESCIYRLLNSYQTEIGQTLDLITAPQGSVDLSRYIVKYKTAFYSFYLPVAATMYVAGIDGEKEHANAKKILLEMGEFFQFQADFLDLFGDPSVTGKIGTDIQDKCIWLVVQCLQQASPEQRKVLQENYGQKETEKVAQVKALYEELNLPTVFTQYEEDSYRHLMSLIDQCASPLPPAIFLGLAHNIYKRKK</sequence>
<evidence type="ECO:0000256" key="16">
    <source>
        <dbReference type="ARBA" id="ARBA00022990"/>
    </source>
</evidence>
<evidence type="ECO:0000256" key="12">
    <source>
        <dbReference type="ARBA" id="ARBA00022723"/>
    </source>
</evidence>
<evidence type="ECO:0000256" key="4">
    <source>
        <dbReference type="ARBA" id="ARBA00005035"/>
    </source>
</evidence>
<dbReference type="Pfam" id="PF00348">
    <property type="entry name" value="polyprenyl_synt"/>
    <property type="match status" value="1"/>
</dbReference>
<keyword evidence="15" id="KW-0752">Steroid biosynthesis</keyword>
<evidence type="ECO:0000256" key="26">
    <source>
        <dbReference type="ARBA" id="ARBA00032873"/>
    </source>
</evidence>
<evidence type="ECO:0000256" key="13">
    <source>
        <dbReference type="ARBA" id="ARBA00022778"/>
    </source>
</evidence>
<evidence type="ECO:0000256" key="8">
    <source>
        <dbReference type="ARBA" id="ARBA00022490"/>
    </source>
</evidence>
<dbReference type="PANTHER" id="PTHR11525">
    <property type="entry name" value="FARNESYL-PYROPHOSPHATE SYNTHETASE"/>
    <property type="match status" value="1"/>
</dbReference>
<dbReference type="Gene3D" id="1.10.600.10">
    <property type="entry name" value="Farnesyl Diphosphate Synthase"/>
    <property type="match status" value="1"/>
</dbReference>
<dbReference type="InterPro" id="IPR008949">
    <property type="entry name" value="Isoprenoid_synthase_dom_sf"/>
</dbReference>
<protein>
    <recommendedName>
        <fullName evidence="27">Farnesyl pyrophosphate synthase</fullName>
        <ecNumber evidence="7">2.5.1.1</ecNumber>
        <ecNumber evidence="6">2.5.1.10</ecNumber>
    </recommendedName>
    <alternativeName>
        <fullName evidence="26">(2E,6E)-farnesyl diphosphate synthase</fullName>
    </alternativeName>
    <alternativeName>
        <fullName evidence="25">Dimethylallyltranstransferase</fullName>
    </alternativeName>
    <alternativeName>
        <fullName evidence="24">Farnesyl diphosphate synthase</fullName>
    </alternativeName>
    <alternativeName>
        <fullName evidence="23">Geranyltranstransferase</fullName>
    </alternativeName>
</protein>
<evidence type="ECO:0000313" key="32">
    <source>
        <dbReference type="EMBL" id="CAD7683256.1"/>
    </source>
</evidence>
<dbReference type="InterPro" id="IPR000092">
    <property type="entry name" value="Polyprenyl_synt"/>
</dbReference>
<evidence type="ECO:0000256" key="30">
    <source>
        <dbReference type="ARBA" id="ARBA00053104"/>
    </source>
</evidence>
<dbReference type="GO" id="GO:0045337">
    <property type="term" value="P:farnesyl diphosphate biosynthetic process"/>
    <property type="evidence" value="ECO:0007669"/>
    <property type="project" value="TreeGrafter"/>
</dbReference>
<evidence type="ECO:0000256" key="29">
    <source>
        <dbReference type="ARBA" id="ARBA00049399"/>
    </source>
</evidence>
<dbReference type="EC" id="2.5.1.10" evidence="6"/>
<accession>A0A811Z3G4</accession>